<organism evidence="1 2">
    <name type="scientific">Araneus ventricosus</name>
    <name type="common">Orbweaver spider</name>
    <name type="synonym">Epeira ventricosa</name>
    <dbReference type="NCBI Taxonomy" id="182803"/>
    <lineage>
        <taxon>Eukaryota</taxon>
        <taxon>Metazoa</taxon>
        <taxon>Ecdysozoa</taxon>
        <taxon>Arthropoda</taxon>
        <taxon>Chelicerata</taxon>
        <taxon>Arachnida</taxon>
        <taxon>Araneae</taxon>
        <taxon>Araneomorphae</taxon>
        <taxon>Entelegynae</taxon>
        <taxon>Araneoidea</taxon>
        <taxon>Araneidae</taxon>
        <taxon>Araneus</taxon>
    </lineage>
</organism>
<protein>
    <submittedName>
        <fullName evidence="1">Uncharacterized protein</fullName>
    </submittedName>
</protein>
<proteinExistence type="predicted"/>
<keyword evidence="2" id="KW-1185">Reference proteome</keyword>
<dbReference type="Proteomes" id="UP000499080">
    <property type="component" value="Unassembled WGS sequence"/>
</dbReference>
<dbReference type="EMBL" id="BGPR01100350">
    <property type="protein sequence ID" value="GBM55873.1"/>
    <property type="molecule type" value="Genomic_DNA"/>
</dbReference>
<sequence>MNKQQCDVSEPPLTRHLPEEVLRAFIEEISYLLALIWDCFCHTEAVKRYAKTVTEASGKIERILKSSPLIPLSSDLNEYEVWTPVHFLIGRPITAIPKIEVINISDNKLSRWQQLTKLIWKN</sequence>
<evidence type="ECO:0000313" key="2">
    <source>
        <dbReference type="Proteomes" id="UP000499080"/>
    </source>
</evidence>
<reference evidence="1 2" key="1">
    <citation type="journal article" date="2019" name="Sci. Rep.">
        <title>Orb-weaving spider Araneus ventricosus genome elucidates the spidroin gene catalogue.</title>
        <authorList>
            <person name="Kono N."/>
            <person name="Nakamura H."/>
            <person name="Ohtoshi R."/>
            <person name="Moran D.A.P."/>
            <person name="Shinohara A."/>
            <person name="Yoshida Y."/>
            <person name="Fujiwara M."/>
            <person name="Mori M."/>
            <person name="Tomita M."/>
            <person name="Arakawa K."/>
        </authorList>
    </citation>
    <scope>NUCLEOTIDE SEQUENCE [LARGE SCALE GENOMIC DNA]</scope>
</reference>
<name>A0A4Y2GQK4_ARAVE</name>
<comment type="caution">
    <text evidence="1">The sequence shown here is derived from an EMBL/GenBank/DDBJ whole genome shotgun (WGS) entry which is preliminary data.</text>
</comment>
<accession>A0A4Y2GQK4</accession>
<dbReference type="AlphaFoldDB" id="A0A4Y2GQK4"/>
<gene>
    <name evidence="1" type="ORF">AVEN_245240_1</name>
</gene>
<evidence type="ECO:0000313" key="1">
    <source>
        <dbReference type="EMBL" id="GBM55873.1"/>
    </source>
</evidence>